<gene>
    <name evidence="1" type="ORF">Cni_G14466</name>
</gene>
<dbReference type="Proteomes" id="UP001327560">
    <property type="component" value="Chromosome 4"/>
</dbReference>
<name>A0AAQ3KEA0_9LILI</name>
<protein>
    <submittedName>
        <fullName evidence="1">Uncharacterized protein</fullName>
    </submittedName>
</protein>
<evidence type="ECO:0000313" key="2">
    <source>
        <dbReference type="Proteomes" id="UP001327560"/>
    </source>
</evidence>
<dbReference type="EMBL" id="CP136893">
    <property type="protein sequence ID" value="WOL05735.1"/>
    <property type="molecule type" value="Genomic_DNA"/>
</dbReference>
<evidence type="ECO:0000313" key="1">
    <source>
        <dbReference type="EMBL" id="WOL05735.1"/>
    </source>
</evidence>
<keyword evidence="2" id="KW-1185">Reference proteome</keyword>
<dbReference type="AlphaFoldDB" id="A0AAQ3KEA0"/>
<sequence>MILILLSRQRSVSCTVVPYEICMYRLVGRNARHKCVWGTIPSAKRELSTCIMLDSSFQFHGDGSSEHYSKMCLYKHSLVMLFSCSYLLNALCPDFSITKHVTQSISSNI</sequence>
<reference evidence="1 2" key="1">
    <citation type="submission" date="2023-10" db="EMBL/GenBank/DDBJ databases">
        <title>Chromosome-scale genome assembly provides insights into flower coloration mechanisms of Canna indica.</title>
        <authorList>
            <person name="Li C."/>
        </authorList>
    </citation>
    <scope>NUCLEOTIDE SEQUENCE [LARGE SCALE GENOMIC DNA]</scope>
    <source>
        <tissue evidence="1">Flower</tissue>
    </source>
</reference>
<organism evidence="1 2">
    <name type="scientific">Canna indica</name>
    <name type="common">Indian-shot</name>
    <dbReference type="NCBI Taxonomy" id="4628"/>
    <lineage>
        <taxon>Eukaryota</taxon>
        <taxon>Viridiplantae</taxon>
        <taxon>Streptophyta</taxon>
        <taxon>Embryophyta</taxon>
        <taxon>Tracheophyta</taxon>
        <taxon>Spermatophyta</taxon>
        <taxon>Magnoliopsida</taxon>
        <taxon>Liliopsida</taxon>
        <taxon>Zingiberales</taxon>
        <taxon>Cannaceae</taxon>
        <taxon>Canna</taxon>
    </lineage>
</organism>
<proteinExistence type="predicted"/>
<accession>A0AAQ3KEA0</accession>